<dbReference type="Pfam" id="PF10097">
    <property type="entry name" value="DUF2335"/>
    <property type="match status" value="1"/>
</dbReference>
<evidence type="ECO:0000313" key="4">
    <source>
        <dbReference type="Proteomes" id="UP000650081"/>
    </source>
</evidence>
<proteinExistence type="predicted"/>
<feature type="compositionally biased region" description="Pro residues" evidence="1">
    <location>
        <begin position="8"/>
        <end position="19"/>
    </location>
</feature>
<evidence type="ECO:0000256" key="2">
    <source>
        <dbReference type="SAM" id="Phobius"/>
    </source>
</evidence>
<feature type="transmembrane region" description="Helical" evidence="2">
    <location>
        <begin position="118"/>
        <end position="141"/>
    </location>
</feature>
<dbReference type="InterPro" id="IPR019284">
    <property type="entry name" value="RP532"/>
</dbReference>
<dbReference type="Proteomes" id="UP000650081">
    <property type="component" value="Unassembled WGS sequence"/>
</dbReference>
<reference evidence="3" key="1">
    <citation type="submission" date="2020-08" db="EMBL/GenBank/DDBJ databases">
        <title>Lewinella bacteria from marine environments.</title>
        <authorList>
            <person name="Zhong Y."/>
        </authorList>
    </citation>
    <scope>NUCLEOTIDE SEQUENCE</scope>
    <source>
        <strain evidence="3">KCTC 42187</strain>
    </source>
</reference>
<keyword evidence="4" id="KW-1185">Reference proteome</keyword>
<organism evidence="3 4">
    <name type="scientific">Neolewinella lacunae</name>
    <dbReference type="NCBI Taxonomy" id="1517758"/>
    <lineage>
        <taxon>Bacteria</taxon>
        <taxon>Pseudomonadati</taxon>
        <taxon>Bacteroidota</taxon>
        <taxon>Saprospiria</taxon>
        <taxon>Saprospirales</taxon>
        <taxon>Lewinellaceae</taxon>
        <taxon>Neolewinella</taxon>
    </lineage>
</organism>
<gene>
    <name evidence="3" type="ORF">H9S92_15350</name>
</gene>
<evidence type="ECO:0000313" key="3">
    <source>
        <dbReference type="EMBL" id="MBC6995544.1"/>
    </source>
</evidence>
<dbReference type="AlphaFoldDB" id="A0A923T9I1"/>
<keyword evidence="2" id="KW-0472">Membrane</keyword>
<dbReference type="RefSeq" id="WP_187467577.1">
    <property type="nucleotide sequence ID" value="NZ_JACSIT010000139.1"/>
</dbReference>
<accession>A0A923T9I1</accession>
<dbReference type="EMBL" id="JACSIT010000139">
    <property type="protein sequence ID" value="MBC6995544.1"/>
    <property type="molecule type" value="Genomic_DNA"/>
</dbReference>
<feature type="transmembrane region" description="Helical" evidence="2">
    <location>
        <begin position="147"/>
        <end position="165"/>
    </location>
</feature>
<name>A0A923T9I1_9BACT</name>
<keyword evidence="2" id="KW-1133">Transmembrane helix</keyword>
<sequence length="173" mass="18960">MAGKSQKPVPPATPPPAPAPGDHEPLSLPPDEDALELPDEVEEALETMPVEERAVVERYLDNFRIQLRSGPLPDPATLKEYQEVSPDLVPWILKQAENQSDHRMAMERKELNGHNFRGWFYVVVAALVVLALAGAGTYLAILGKETVAVTIFATTLVGLAGAFLANRSLRKRE</sequence>
<comment type="caution">
    <text evidence="3">The sequence shown here is derived from an EMBL/GenBank/DDBJ whole genome shotgun (WGS) entry which is preliminary data.</text>
</comment>
<protein>
    <submittedName>
        <fullName evidence="3">DUF2335 domain-containing protein</fullName>
    </submittedName>
</protein>
<feature type="region of interest" description="Disordered" evidence="1">
    <location>
        <begin position="1"/>
        <end position="34"/>
    </location>
</feature>
<keyword evidence="2" id="KW-0812">Transmembrane</keyword>
<evidence type="ECO:0000256" key="1">
    <source>
        <dbReference type="SAM" id="MobiDB-lite"/>
    </source>
</evidence>